<protein>
    <submittedName>
        <fullName evidence="3">Spore germination lipoprotein GerD</fullName>
    </submittedName>
</protein>
<feature type="chain" id="PRO_5045300954" evidence="1">
    <location>
        <begin position="21"/>
        <end position="194"/>
    </location>
</feature>
<evidence type="ECO:0000313" key="4">
    <source>
        <dbReference type="Proteomes" id="UP001597399"/>
    </source>
</evidence>
<keyword evidence="1" id="KW-0732">Signal</keyword>
<reference evidence="4" key="1">
    <citation type="journal article" date="2019" name="Int. J. Syst. Evol. Microbiol.">
        <title>The Global Catalogue of Microorganisms (GCM) 10K type strain sequencing project: providing services to taxonomists for standard genome sequencing and annotation.</title>
        <authorList>
            <consortium name="The Broad Institute Genomics Platform"/>
            <consortium name="The Broad Institute Genome Sequencing Center for Infectious Disease"/>
            <person name="Wu L."/>
            <person name="Ma J."/>
        </authorList>
    </citation>
    <scope>NUCLEOTIDE SEQUENCE [LARGE SCALE GENOMIC DNA]</scope>
    <source>
        <strain evidence="4">TISTR 2466</strain>
    </source>
</reference>
<dbReference type="PROSITE" id="PS51257">
    <property type="entry name" value="PROKAR_LIPOPROTEIN"/>
    <property type="match status" value="1"/>
</dbReference>
<dbReference type="EMBL" id="JBHUMQ010000065">
    <property type="protein sequence ID" value="MFD2696201.1"/>
    <property type="molecule type" value="Genomic_DNA"/>
</dbReference>
<organism evidence="3 4">
    <name type="scientific">Sporolactobacillus shoreicorticis</name>
    <dbReference type="NCBI Taxonomy" id="1923877"/>
    <lineage>
        <taxon>Bacteria</taxon>
        <taxon>Bacillati</taxon>
        <taxon>Bacillota</taxon>
        <taxon>Bacilli</taxon>
        <taxon>Bacillales</taxon>
        <taxon>Sporolactobacillaceae</taxon>
        <taxon>Sporolactobacillus</taxon>
    </lineage>
</organism>
<proteinExistence type="predicted"/>
<dbReference type="NCBIfam" id="NF040801">
    <property type="entry name" value="spore_GerD"/>
    <property type="match status" value="1"/>
</dbReference>
<keyword evidence="4" id="KW-1185">Reference proteome</keyword>
<keyword evidence="3" id="KW-0449">Lipoprotein</keyword>
<name>A0ABW5S8Q8_9BACL</name>
<gene>
    <name evidence="3" type="primary">gerD</name>
    <name evidence="3" type="ORF">ACFSUE_21620</name>
</gene>
<feature type="domain" description="Spore germination GerD central core" evidence="2">
    <location>
        <begin position="62"/>
        <end position="174"/>
    </location>
</feature>
<feature type="signal peptide" evidence="1">
    <location>
        <begin position="1"/>
        <end position="20"/>
    </location>
</feature>
<dbReference type="RefSeq" id="WP_253063855.1">
    <property type="nucleotide sequence ID" value="NZ_JAMXWM010000025.1"/>
</dbReference>
<evidence type="ECO:0000259" key="2">
    <source>
        <dbReference type="Pfam" id="PF17898"/>
    </source>
</evidence>
<accession>A0ABW5S8Q8</accession>
<evidence type="ECO:0000313" key="3">
    <source>
        <dbReference type="EMBL" id="MFD2696201.1"/>
    </source>
</evidence>
<dbReference type="InterPro" id="IPR041262">
    <property type="entry name" value="GerD_central"/>
</dbReference>
<evidence type="ECO:0000256" key="1">
    <source>
        <dbReference type="SAM" id="SignalP"/>
    </source>
</evidence>
<dbReference type="Pfam" id="PF17898">
    <property type="entry name" value="GerD"/>
    <property type="match status" value="1"/>
</dbReference>
<comment type="caution">
    <text evidence="3">The sequence shown here is derived from an EMBL/GenBank/DDBJ whole genome shotgun (WGS) entry which is preliminary data.</text>
</comment>
<dbReference type="Proteomes" id="UP001597399">
    <property type="component" value="Unassembled WGS sequence"/>
</dbReference>
<sequence>MSRVLSLILCAALLSGLVGCGSGQEQPTYQENKKMVLDLLKTDEGKDTIRDLLKDSEMRQAIVLDDPIVRKTIVQTLTTEQGQKLWKQLFSDPDFSEQLAKTMESENEKLLKQMMKDPGYQGMMMDILKTPEMQQQYLSLLKTKPFRGQIEQTISELMATPLYKKRLANAIIAALKKEQEKSESQQNSESQENP</sequence>